<dbReference type="Proteomes" id="UP000244077">
    <property type="component" value="Unassembled WGS sequence"/>
</dbReference>
<organism evidence="2 3">
    <name type="scientific">Celeribacter persicus</name>
    <dbReference type="NCBI Taxonomy" id="1651082"/>
    <lineage>
        <taxon>Bacteria</taxon>
        <taxon>Pseudomonadati</taxon>
        <taxon>Pseudomonadota</taxon>
        <taxon>Alphaproteobacteria</taxon>
        <taxon>Rhodobacterales</taxon>
        <taxon>Roseobacteraceae</taxon>
        <taxon>Celeribacter</taxon>
    </lineage>
</organism>
<dbReference type="OrthoDB" id="8241126at2"/>
<dbReference type="EMBL" id="QAOH01000023">
    <property type="protein sequence ID" value="PTQ66718.1"/>
    <property type="molecule type" value="Genomic_DNA"/>
</dbReference>
<protein>
    <submittedName>
        <fullName evidence="2">Uncharacterized protein</fullName>
    </submittedName>
</protein>
<evidence type="ECO:0000313" key="3">
    <source>
        <dbReference type="Proteomes" id="UP000244077"/>
    </source>
</evidence>
<evidence type="ECO:0000256" key="1">
    <source>
        <dbReference type="SAM" id="MobiDB-lite"/>
    </source>
</evidence>
<accession>A0A2T5H550</accession>
<sequence length="61" mass="6703">MPRKMTTTQLELFPDTQSAPVTQTPPWQSLPGDTQQTLTRLMARLIAEHAGAADRGSDHEA</sequence>
<feature type="region of interest" description="Disordered" evidence="1">
    <location>
        <begin position="1"/>
        <end position="33"/>
    </location>
</feature>
<comment type="caution">
    <text evidence="2">The sequence shown here is derived from an EMBL/GenBank/DDBJ whole genome shotgun (WGS) entry which is preliminary data.</text>
</comment>
<reference evidence="2 3" key="1">
    <citation type="submission" date="2018-04" db="EMBL/GenBank/DDBJ databases">
        <title>Genomic Encyclopedia of Archaeal and Bacterial Type Strains, Phase II (KMG-II): from individual species to whole genera.</title>
        <authorList>
            <person name="Goeker M."/>
        </authorList>
    </citation>
    <scope>NUCLEOTIDE SEQUENCE [LARGE SCALE GENOMIC DNA]</scope>
    <source>
        <strain evidence="2 3">DSM 100434</strain>
    </source>
</reference>
<name>A0A2T5H550_9RHOB</name>
<gene>
    <name evidence="2" type="ORF">C8N42_12336</name>
</gene>
<keyword evidence="3" id="KW-1185">Reference proteome</keyword>
<dbReference type="AlphaFoldDB" id="A0A2T5H550"/>
<evidence type="ECO:0000313" key="2">
    <source>
        <dbReference type="EMBL" id="PTQ66718.1"/>
    </source>
</evidence>
<proteinExistence type="predicted"/>
<dbReference type="RefSeq" id="WP_107817962.1">
    <property type="nucleotide sequence ID" value="NZ_QAOH01000023.1"/>
</dbReference>